<keyword evidence="2" id="KW-1185">Reference proteome</keyword>
<name>A0A8J3QJF4_9ACTN</name>
<sequence length="328" mass="36119">MTVEATFREASDQPRVEQLPWAHLSIELGHLYMEDYASGIDGLRENFQRVAPWAEAARRACQAAVGDRRARISTCFLVDDYFSPFGSPRQIVSDLQRAAADAGLAIDYLGRESGCASADGVPIARLVEGQLVAEPAPSTDGSRPPVSESGWLCNGERSAVPGAGEAMGVISQWTPPVESAVNRHSIFLDVELWDEKQEDESRTWSCPFLASVWQLLRLGMLRNLGQSVAVPQPMPAEVPERWDQLPALLRLNPSAAPFSAYRTFSVLSPRFLSVEHAVRTILGQVNVAGAVSAQVAERAEREDLALPPELVDRVEYAFVHTGSRRRWR</sequence>
<gene>
    <name evidence="1" type="ORF">Raf01_02620</name>
</gene>
<accession>A0A8J3QJF4</accession>
<organism evidence="1 2">
    <name type="scientific">Rugosimonospora africana</name>
    <dbReference type="NCBI Taxonomy" id="556532"/>
    <lineage>
        <taxon>Bacteria</taxon>
        <taxon>Bacillati</taxon>
        <taxon>Actinomycetota</taxon>
        <taxon>Actinomycetes</taxon>
        <taxon>Micromonosporales</taxon>
        <taxon>Micromonosporaceae</taxon>
        <taxon>Rugosimonospora</taxon>
    </lineage>
</organism>
<evidence type="ECO:0000313" key="2">
    <source>
        <dbReference type="Proteomes" id="UP000642748"/>
    </source>
</evidence>
<dbReference type="Proteomes" id="UP000642748">
    <property type="component" value="Unassembled WGS sequence"/>
</dbReference>
<dbReference type="AlphaFoldDB" id="A0A8J3QJF4"/>
<protein>
    <submittedName>
        <fullName evidence="1">Uncharacterized protein</fullName>
    </submittedName>
</protein>
<comment type="caution">
    <text evidence="1">The sequence shown here is derived from an EMBL/GenBank/DDBJ whole genome shotgun (WGS) entry which is preliminary data.</text>
</comment>
<evidence type="ECO:0000313" key="1">
    <source>
        <dbReference type="EMBL" id="GIH12090.1"/>
    </source>
</evidence>
<dbReference type="InterPro" id="IPR049747">
    <property type="entry name" value="SCO2522-like"/>
</dbReference>
<proteinExistence type="predicted"/>
<reference evidence="1" key="1">
    <citation type="submission" date="2021-01" db="EMBL/GenBank/DDBJ databases">
        <title>Whole genome shotgun sequence of Rugosimonospora africana NBRC 104875.</title>
        <authorList>
            <person name="Komaki H."/>
            <person name="Tamura T."/>
        </authorList>
    </citation>
    <scope>NUCLEOTIDE SEQUENCE</scope>
    <source>
        <strain evidence="1">NBRC 104875</strain>
    </source>
</reference>
<dbReference type="NCBIfam" id="NF040566">
    <property type="entry name" value="SCO2522_fam"/>
    <property type="match status" value="1"/>
</dbReference>
<dbReference type="EMBL" id="BONZ01000003">
    <property type="protein sequence ID" value="GIH12090.1"/>
    <property type="molecule type" value="Genomic_DNA"/>
</dbReference>
<dbReference type="RefSeq" id="WP_203915809.1">
    <property type="nucleotide sequence ID" value="NZ_BONZ01000003.1"/>
</dbReference>